<feature type="transmembrane region" description="Helical" evidence="8">
    <location>
        <begin position="312"/>
        <end position="337"/>
    </location>
</feature>
<feature type="transmembrane region" description="Helical" evidence="8">
    <location>
        <begin position="137"/>
        <end position="155"/>
    </location>
</feature>
<evidence type="ECO:0000259" key="9">
    <source>
        <dbReference type="PROSITE" id="PS50850"/>
    </source>
</evidence>
<proteinExistence type="inferred from homology"/>
<dbReference type="NCBIfam" id="TIGR00710">
    <property type="entry name" value="efflux_Bcr_CflA"/>
    <property type="match status" value="1"/>
</dbReference>
<evidence type="ECO:0000256" key="2">
    <source>
        <dbReference type="ARBA" id="ARBA00006236"/>
    </source>
</evidence>
<dbReference type="CDD" id="cd17320">
    <property type="entry name" value="MFS_MdfA_MDR_like"/>
    <property type="match status" value="1"/>
</dbReference>
<dbReference type="Pfam" id="PF07690">
    <property type="entry name" value="MFS_1"/>
    <property type="match status" value="1"/>
</dbReference>
<feature type="transmembrane region" description="Helical" evidence="8">
    <location>
        <begin position="286"/>
        <end position="306"/>
    </location>
</feature>
<feature type="transmembrane region" description="Helical" evidence="8">
    <location>
        <begin position="12"/>
        <end position="35"/>
    </location>
</feature>
<evidence type="ECO:0000256" key="1">
    <source>
        <dbReference type="ARBA" id="ARBA00004651"/>
    </source>
</evidence>
<evidence type="ECO:0000256" key="8">
    <source>
        <dbReference type="SAM" id="Phobius"/>
    </source>
</evidence>
<accession>A0ABX1RJ13</accession>
<dbReference type="SUPFAM" id="SSF103473">
    <property type="entry name" value="MFS general substrate transporter"/>
    <property type="match status" value="1"/>
</dbReference>
<comment type="subcellular location">
    <subcellularLocation>
        <location evidence="1">Cell membrane</location>
        <topology evidence="1">Multi-pass membrane protein</topology>
    </subcellularLocation>
</comment>
<keyword evidence="11" id="KW-1185">Reference proteome</keyword>
<evidence type="ECO:0000256" key="6">
    <source>
        <dbReference type="ARBA" id="ARBA00022989"/>
    </source>
</evidence>
<feature type="transmembrane region" description="Helical" evidence="8">
    <location>
        <begin position="372"/>
        <end position="393"/>
    </location>
</feature>
<dbReference type="Proteomes" id="UP001296706">
    <property type="component" value="Unassembled WGS sequence"/>
</dbReference>
<dbReference type="InterPro" id="IPR011701">
    <property type="entry name" value="MFS"/>
</dbReference>
<feature type="domain" description="Major facilitator superfamily (MFS) profile" evidence="9">
    <location>
        <begin position="11"/>
        <end position="398"/>
    </location>
</feature>
<dbReference type="PANTHER" id="PTHR23502:SF132">
    <property type="entry name" value="POLYAMINE TRANSPORTER 2-RELATED"/>
    <property type="match status" value="1"/>
</dbReference>
<keyword evidence="5 8" id="KW-0812">Transmembrane</keyword>
<feature type="transmembrane region" description="Helical" evidence="8">
    <location>
        <begin position="79"/>
        <end position="98"/>
    </location>
</feature>
<feature type="transmembrane region" description="Helical" evidence="8">
    <location>
        <begin position="104"/>
        <end position="125"/>
    </location>
</feature>
<feature type="transmembrane region" description="Helical" evidence="8">
    <location>
        <begin position="256"/>
        <end position="279"/>
    </location>
</feature>
<feature type="transmembrane region" description="Helical" evidence="8">
    <location>
        <begin position="349"/>
        <end position="366"/>
    </location>
</feature>
<evidence type="ECO:0000256" key="7">
    <source>
        <dbReference type="ARBA" id="ARBA00023136"/>
    </source>
</evidence>
<dbReference type="InterPro" id="IPR020846">
    <property type="entry name" value="MFS_dom"/>
</dbReference>
<keyword evidence="3" id="KW-0813">Transport</keyword>
<keyword evidence="4" id="KW-1003">Cell membrane</keyword>
<dbReference type="InterPro" id="IPR004812">
    <property type="entry name" value="Efflux_drug-R_Bcr/CmlA"/>
</dbReference>
<dbReference type="PROSITE" id="PS50850">
    <property type="entry name" value="MFS"/>
    <property type="match status" value="1"/>
</dbReference>
<reference evidence="10 11" key="1">
    <citation type="submission" date="2020-04" db="EMBL/GenBank/DDBJ databases">
        <authorList>
            <person name="Klaysubun C."/>
            <person name="Duangmal K."/>
            <person name="Lipun K."/>
        </authorList>
    </citation>
    <scope>NUCLEOTIDE SEQUENCE [LARGE SCALE GENOMIC DNA]</scope>
    <source>
        <strain evidence="10 11">JCM 11839</strain>
    </source>
</reference>
<feature type="transmembrane region" description="Helical" evidence="8">
    <location>
        <begin position="167"/>
        <end position="185"/>
    </location>
</feature>
<keyword evidence="7 8" id="KW-0472">Membrane</keyword>
<dbReference type="Gene3D" id="1.20.1720.10">
    <property type="entry name" value="Multidrug resistance protein D"/>
    <property type="match status" value="1"/>
</dbReference>
<protein>
    <submittedName>
        <fullName evidence="10">Multidrug effflux MFS transporter</fullName>
    </submittedName>
</protein>
<name>A0ABX1RJ13_9PSEU</name>
<comment type="caution">
    <text evidence="10">The sequence shown here is derived from an EMBL/GenBank/DDBJ whole genome shotgun (WGS) entry which is preliminary data.</text>
</comment>
<dbReference type="RefSeq" id="WP_169398411.1">
    <property type="nucleotide sequence ID" value="NZ_BAAAJH010000040.1"/>
</dbReference>
<dbReference type="InterPro" id="IPR036259">
    <property type="entry name" value="MFS_trans_sf"/>
</dbReference>
<evidence type="ECO:0000313" key="11">
    <source>
        <dbReference type="Proteomes" id="UP001296706"/>
    </source>
</evidence>
<evidence type="ECO:0000256" key="3">
    <source>
        <dbReference type="ARBA" id="ARBA00022448"/>
    </source>
</evidence>
<gene>
    <name evidence="10" type="ORF">HF577_25120</name>
</gene>
<feature type="transmembrane region" description="Helical" evidence="8">
    <location>
        <begin position="47"/>
        <end position="67"/>
    </location>
</feature>
<evidence type="ECO:0000256" key="4">
    <source>
        <dbReference type="ARBA" id="ARBA00022475"/>
    </source>
</evidence>
<comment type="similarity">
    <text evidence="2">Belongs to the major facilitator superfamily. Bcr/CmlA family.</text>
</comment>
<evidence type="ECO:0000256" key="5">
    <source>
        <dbReference type="ARBA" id="ARBA00022692"/>
    </source>
</evidence>
<dbReference type="EMBL" id="JAAXKY010000098">
    <property type="protein sequence ID" value="NMH80357.1"/>
    <property type="molecule type" value="Genomic_DNA"/>
</dbReference>
<sequence length="406" mass="41027">MTTVPRIRVPIGRVLALGGLSSFGPLALDLYLPALPQLADELGVPDASAQLSLSLCMIGLALGQLLVGPLTDRVGRRRPLLVGVAVFVVATGLCALAPSIETLLVLRLLTGLAGGAGLVVARAMVRDLYDGDAAARVFALLMLVNGTAPIVGPVLGGQLLRFTDWRGVFGALALIGVVLLVAALTQRETLPPADRRAGGLRATAVVLRDVSRDRTFLLPSLVLGLGMCAMFTYIAMGSFVLQDAGALDGALSPQTYAVVFAVNGLGIVLAGRVSAALVGRVGPRRLVGAGVVIALVAAVALLVGALASRSVWALLVPLLALVSCTGLLLPNATALALAGQGGRAGTASALLGLLQFTFAAVVPPLASLGGVTAAVMAVTIVATALAAALVFLAMRRAHVPVPDGVV</sequence>
<evidence type="ECO:0000313" key="10">
    <source>
        <dbReference type="EMBL" id="NMH80357.1"/>
    </source>
</evidence>
<dbReference type="PANTHER" id="PTHR23502">
    <property type="entry name" value="MAJOR FACILITATOR SUPERFAMILY"/>
    <property type="match status" value="1"/>
</dbReference>
<organism evidence="10 11">
    <name type="scientific">Pseudonocardia xinjiangensis</name>
    <dbReference type="NCBI Taxonomy" id="75289"/>
    <lineage>
        <taxon>Bacteria</taxon>
        <taxon>Bacillati</taxon>
        <taxon>Actinomycetota</taxon>
        <taxon>Actinomycetes</taxon>
        <taxon>Pseudonocardiales</taxon>
        <taxon>Pseudonocardiaceae</taxon>
        <taxon>Pseudonocardia</taxon>
    </lineage>
</organism>
<feature type="transmembrane region" description="Helical" evidence="8">
    <location>
        <begin position="216"/>
        <end position="236"/>
    </location>
</feature>
<keyword evidence="6 8" id="KW-1133">Transmembrane helix</keyword>